<evidence type="ECO:0000256" key="3">
    <source>
        <dbReference type="ARBA" id="ARBA00023012"/>
    </source>
</evidence>
<dbReference type="InterPro" id="IPR036890">
    <property type="entry name" value="HATPase_C_sf"/>
</dbReference>
<dbReference type="PANTHER" id="PTHR24421:SF63">
    <property type="entry name" value="SENSOR HISTIDINE KINASE DESK"/>
    <property type="match status" value="1"/>
</dbReference>
<proteinExistence type="predicted"/>
<dbReference type="InterPro" id="IPR011712">
    <property type="entry name" value="Sig_transdc_His_kin_sub3_dim/P"/>
</dbReference>
<dbReference type="Pfam" id="PF07730">
    <property type="entry name" value="HisKA_3"/>
    <property type="match status" value="2"/>
</dbReference>
<gene>
    <name evidence="5" type="ORF">K7472_16140</name>
</gene>
<keyword evidence="6" id="KW-1185">Reference proteome</keyword>
<feature type="domain" description="Signal transduction histidine kinase subgroup 3 dimerisation and phosphoacceptor" evidence="4">
    <location>
        <begin position="257"/>
        <end position="322"/>
    </location>
</feature>
<organism evidence="5 6">
    <name type="scientific">Streptantibioticus parmotrematis</name>
    <dbReference type="NCBI Taxonomy" id="2873249"/>
    <lineage>
        <taxon>Bacteria</taxon>
        <taxon>Bacillati</taxon>
        <taxon>Actinomycetota</taxon>
        <taxon>Actinomycetes</taxon>
        <taxon>Kitasatosporales</taxon>
        <taxon>Streptomycetaceae</taxon>
        <taxon>Streptantibioticus</taxon>
    </lineage>
</organism>
<keyword evidence="1" id="KW-0808">Transferase</keyword>
<sequence>MTTTRPGGYASGLLGSGLVRLTGLTTHVRRSHAEPAEPAGSAVTTERLRFARDLHDLLGYSLSTIILKCELANRLAPRDPLRAQRELAEVLRTGRQALADVRTVARGYRRMSLADEAESARATLTAARVRAAVRVGARPLPPEVDTVLATVLREGLTNMLRHSKAANCVITTTRTGDTVRLRLVNDGATQQPGPADPEGGLDNLTSRVTRLGGTLDAHHEGEWFHLTAELPLTRAGTSGKRRARRRAEPVQPAVTAERLRFARDLDERLGRGLSLIVRRCERVHGLVPRDAARAQREIADILRISRRTLAEVRAVARDYREAGAPRGAEC</sequence>
<reference evidence="5 6" key="1">
    <citation type="submission" date="2021-08" db="EMBL/GenBank/DDBJ databases">
        <title>Streptomyces sp. PTM05 isolated from lichen.</title>
        <authorList>
            <person name="Somphong A."/>
            <person name="Phongsopitanun W."/>
            <person name="Tanasupawat S."/>
        </authorList>
    </citation>
    <scope>NUCLEOTIDE SEQUENCE [LARGE SCALE GENOMIC DNA]</scope>
    <source>
        <strain evidence="5 6">Ptm05</strain>
    </source>
</reference>
<evidence type="ECO:0000256" key="1">
    <source>
        <dbReference type="ARBA" id="ARBA00022679"/>
    </source>
</evidence>
<dbReference type="Proteomes" id="UP001198565">
    <property type="component" value="Unassembled WGS sequence"/>
</dbReference>
<feature type="domain" description="Signal transduction histidine kinase subgroup 3 dimerisation and phosphoacceptor" evidence="4">
    <location>
        <begin position="46"/>
        <end position="111"/>
    </location>
</feature>
<dbReference type="Gene3D" id="6.10.250.2870">
    <property type="match status" value="1"/>
</dbReference>
<protein>
    <recommendedName>
        <fullName evidence="4">Signal transduction histidine kinase subgroup 3 dimerisation and phosphoacceptor domain-containing protein</fullName>
    </recommendedName>
</protein>
<dbReference type="EMBL" id="JAINVZ010000010">
    <property type="protein sequence ID" value="MBY8886385.1"/>
    <property type="molecule type" value="Genomic_DNA"/>
</dbReference>
<dbReference type="PANTHER" id="PTHR24421">
    <property type="entry name" value="NITRATE/NITRITE SENSOR PROTEIN NARX-RELATED"/>
    <property type="match status" value="1"/>
</dbReference>
<evidence type="ECO:0000313" key="5">
    <source>
        <dbReference type="EMBL" id="MBY8886385.1"/>
    </source>
</evidence>
<accession>A0ABS7QT73</accession>
<keyword evidence="2" id="KW-0418">Kinase</keyword>
<evidence type="ECO:0000313" key="6">
    <source>
        <dbReference type="Proteomes" id="UP001198565"/>
    </source>
</evidence>
<name>A0ABS7QT73_9ACTN</name>
<comment type="caution">
    <text evidence="5">The sequence shown here is derived from an EMBL/GenBank/DDBJ whole genome shotgun (WGS) entry which is preliminary data.</text>
</comment>
<evidence type="ECO:0000256" key="2">
    <source>
        <dbReference type="ARBA" id="ARBA00022777"/>
    </source>
</evidence>
<evidence type="ECO:0000259" key="4">
    <source>
        <dbReference type="Pfam" id="PF07730"/>
    </source>
</evidence>
<dbReference type="CDD" id="cd16917">
    <property type="entry name" value="HATPase_UhpB-NarQ-NarX-like"/>
    <property type="match status" value="1"/>
</dbReference>
<dbReference type="Gene3D" id="1.20.5.1930">
    <property type="match status" value="1"/>
</dbReference>
<dbReference type="Gene3D" id="3.30.565.10">
    <property type="entry name" value="Histidine kinase-like ATPase, C-terminal domain"/>
    <property type="match status" value="1"/>
</dbReference>
<dbReference type="SUPFAM" id="SSF55874">
    <property type="entry name" value="ATPase domain of HSP90 chaperone/DNA topoisomerase II/histidine kinase"/>
    <property type="match status" value="1"/>
</dbReference>
<dbReference type="InterPro" id="IPR050482">
    <property type="entry name" value="Sensor_HK_TwoCompSys"/>
</dbReference>
<keyword evidence="3" id="KW-0902">Two-component regulatory system</keyword>